<protein>
    <submittedName>
        <fullName evidence="2">Uncharacterized protein</fullName>
    </submittedName>
</protein>
<feature type="non-terminal residue" evidence="2">
    <location>
        <position position="25"/>
    </location>
</feature>
<gene>
    <name evidence="2" type="ORF">GIL414_LOCUS29075</name>
</gene>
<evidence type="ECO:0000313" key="3">
    <source>
        <dbReference type="Proteomes" id="UP000681720"/>
    </source>
</evidence>
<name>A0A8S2V658_9BILA</name>
<reference evidence="2" key="1">
    <citation type="submission" date="2021-02" db="EMBL/GenBank/DDBJ databases">
        <authorList>
            <person name="Nowell W R."/>
        </authorList>
    </citation>
    <scope>NUCLEOTIDE SEQUENCE</scope>
</reference>
<dbReference type="EMBL" id="CAJOBJ010051511">
    <property type="protein sequence ID" value="CAF4376231.1"/>
    <property type="molecule type" value="Genomic_DNA"/>
</dbReference>
<dbReference type="Proteomes" id="UP000681720">
    <property type="component" value="Unassembled WGS sequence"/>
</dbReference>
<proteinExistence type="predicted"/>
<evidence type="ECO:0000256" key="1">
    <source>
        <dbReference type="SAM" id="MobiDB-lite"/>
    </source>
</evidence>
<evidence type="ECO:0000313" key="2">
    <source>
        <dbReference type="EMBL" id="CAF4376231.1"/>
    </source>
</evidence>
<sequence>MTTHLPEQLLQPLRSNAVEMTKSDG</sequence>
<feature type="region of interest" description="Disordered" evidence="1">
    <location>
        <begin position="1"/>
        <end position="25"/>
    </location>
</feature>
<accession>A0A8S2V658</accession>
<dbReference type="AlphaFoldDB" id="A0A8S2V658"/>
<organism evidence="2 3">
    <name type="scientific">Rotaria magnacalcarata</name>
    <dbReference type="NCBI Taxonomy" id="392030"/>
    <lineage>
        <taxon>Eukaryota</taxon>
        <taxon>Metazoa</taxon>
        <taxon>Spiralia</taxon>
        <taxon>Gnathifera</taxon>
        <taxon>Rotifera</taxon>
        <taxon>Eurotatoria</taxon>
        <taxon>Bdelloidea</taxon>
        <taxon>Philodinida</taxon>
        <taxon>Philodinidae</taxon>
        <taxon>Rotaria</taxon>
    </lineage>
</organism>
<comment type="caution">
    <text evidence="2">The sequence shown here is derived from an EMBL/GenBank/DDBJ whole genome shotgun (WGS) entry which is preliminary data.</text>
</comment>